<keyword evidence="6" id="KW-0378">Hydrolase</keyword>
<dbReference type="Proteomes" id="UP000183375">
    <property type="component" value="Unassembled WGS sequence"/>
</dbReference>
<dbReference type="InterPro" id="IPR050582">
    <property type="entry name" value="HAD-like_SerB"/>
</dbReference>
<dbReference type="EMBL" id="MIYX01000012">
    <property type="protein sequence ID" value="OIR21099.1"/>
    <property type="molecule type" value="Genomic_DNA"/>
</dbReference>
<dbReference type="SFLD" id="SFLDG01129">
    <property type="entry name" value="C1.5:_HAD__Beta-PGM__Phosphata"/>
    <property type="match status" value="1"/>
</dbReference>
<comment type="pathway">
    <text evidence="2">Amino-acid biosynthesis; L-serine biosynthesis; L-serine from 3-phospho-D-glycerate: step 3/3.</text>
</comment>
<name>A0A1J5TLR6_9ARCH</name>
<evidence type="ECO:0000256" key="2">
    <source>
        <dbReference type="ARBA" id="ARBA00005135"/>
    </source>
</evidence>
<keyword evidence="8" id="KW-0718">Serine biosynthesis</keyword>
<comment type="caution">
    <text evidence="9">The sequence shown here is derived from an EMBL/GenBank/DDBJ whole genome shotgun (WGS) entry which is preliminary data.</text>
</comment>
<evidence type="ECO:0000256" key="5">
    <source>
        <dbReference type="ARBA" id="ARBA00022723"/>
    </source>
</evidence>
<evidence type="ECO:0000256" key="8">
    <source>
        <dbReference type="ARBA" id="ARBA00023299"/>
    </source>
</evidence>
<dbReference type="InterPro" id="IPR023214">
    <property type="entry name" value="HAD_sf"/>
</dbReference>
<dbReference type="PANTHER" id="PTHR43344:SF2">
    <property type="entry name" value="PHOSPHOSERINE PHOSPHATASE"/>
    <property type="match status" value="1"/>
</dbReference>
<reference evidence="9 10" key="1">
    <citation type="submission" date="2016-08" db="EMBL/GenBank/DDBJ databases">
        <title>New Insights into Marine Group III Euryarchaeota, from dark to light.</title>
        <authorList>
            <person name="Haro-Moreno J.M."/>
            <person name="Rodriguez-Valera F."/>
            <person name="Lopez-Garcia P."/>
            <person name="Moreira D."/>
            <person name="Martin-Cuadrado A.B."/>
        </authorList>
    </citation>
    <scope>NUCLEOTIDE SEQUENCE [LARGE SCALE GENOMIC DNA]</scope>
    <source>
        <strain evidence="9">CG-Epi4</strain>
    </source>
</reference>
<dbReference type="GO" id="GO:0000287">
    <property type="term" value="F:magnesium ion binding"/>
    <property type="evidence" value="ECO:0007669"/>
    <property type="project" value="TreeGrafter"/>
</dbReference>
<comment type="cofactor">
    <cofactor evidence="1">
        <name>Mg(2+)</name>
        <dbReference type="ChEBI" id="CHEBI:18420"/>
    </cofactor>
</comment>
<evidence type="ECO:0000256" key="3">
    <source>
        <dbReference type="ARBA" id="ARBA00012640"/>
    </source>
</evidence>
<sequence length="214" mass="24256">MSQIKLVVFDMDGTIIEPRSSWAMIHEYFGTDNSEMLQMYIEHKISDKEFVKADIELWNSKSDKPVNEKYINSILDKAKPREGAKELITSLHEANIKTVILSGGIQYLANKWAKEWNMDKALANDLIDDESGNLTAKIKSSGHNKGPVMEEMIKEYNLRKNEIAAIGDTVVDIPTFERAGLSVAVNTEDKRVISKADYHLKGNLSELIELILNW</sequence>
<dbReference type="GO" id="GO:0005737">
    <property type="term" value="C:cytoplasm"/>
    <property type="evidence" value="ECO:0007669"/>
    <property type="project" value="TreeGrafter"/>
</dbReference>
<dbReference type="Gene3D" id="3.40.50.1000">
    <property type="entry name" value="HAD superfamily/HAD-like"/>
    <property type="match status" value="1"/>
</dbReference>
<evidence type="ECO:0000313" key="10">
    <source>
        <dbReference type="Proteomes" id="UP000183375"/>
    </source>
</evidence>
<keyword evidence="7" id="KW-0460">Magnesium</keyword>
<gene>
    <name evidence="9" type="ORF">BEU01_00375</name>
</gene>
<dbReference type="SUPFAM" id="SSF56784">
    <property type="entry name" value="HAD-like"/>
    <property type="match status" value="1"/>
</dbReference>
<evidence type="ECO:0000313" key="9">
    <source>
        <dbReference type="EMBL" id="OIR21099.1"/>
    </source>
</evidence>
<dbReference type="GO" id="GO:0036424">
    <property type="term" value="F:L-phosphoserine phosphatase activity"/>
    <property type="evidence" value="ECO:0007669"/>
    <property type="project" value="TreeGrafter"/>
</dbReference>
<keyword evidence="4" id="KW-0028">Amino-acid biosynthesis</keyword>
<dbReference type="AlphaFoldDB" id="A0A1J5TLR6"/>
<dbReference type="PANTHER" id="PTHR43344">
    <property type="entry name" value="PHOSPHOSERINE PHOSPHATASE"/>
    <property type="match status" value="1"/>
</dbReference>
<dbReference type="SFLD" id="SFLDS00003">
    <property type="entry name" value="Haloacid_Dehalogenase"/>
    <property type="match status" value="1"/>
</dbReference>
<dbReference type="GO" id="GO:0006564">
    <property type="term" value="P:L-serine biosynthetic process"/>
    <property type="evidence" value="ECO:0007669"/>
    <property type="project" value="UniProtKB-KW"/>
</dbReference>
<evidence type="ECO:0000256" key="7">
    <source>
        <dbReference type="ARBA" id="ARBA00022842"/>
    </source>
</evidence>
<evidence type="ECO:0000256" key="1">
    <source>
        <dbReference type="ARBA" id="ARBA00001946"/>
    </source>
</evidence>
<dbReference type="InterPro" id="IPR036412">
    <property type="entry name" value="HAD-like_sf"/>
</dbReference>
<dbReference type="EC" id="3.1.3.3" evidence="3"/>
<dbReference type="Pfam" id="PF00702">
    <property type="entry name" value="Hydrolase"/>
    <property type="match status" value="1"/>
</dbReference>
<keyword evidence="5" id="KW-0479">Metal-binding</keyword>
<proteinExistence type="predicted"/>
<evidence type="ECO:0000256" key="6">
    <source>
        <dbReference type="ARBA" id="ARBA00022801"/>
    </source>
</evidence>
<dbReference type="NCBIfam" id="TIGR01488">
    <property type="entry name" value="HAD-SF-IB"/>
    <property type="match status" value="1"/>
</dbReference>
<evidence type="ECO:0000256" key="4">
    <source>
        <dbReference type="ARBA" id="ARBA00022605"/>
    </source>
</evidence>
<protein>
    <recommendedName>
        <fullName evidence="3">phosphoserine phosphatase</fullName>
        <ecNumber evidence="3">3.1.3.3</ecNumber>
    </recommendedName>
</protein>
<organism evidence="9 10">
    <name type="scientific">Marine Group III euryarchaeote CG-Epi4</name>
    <dbReference type="NCBI Taxonomy" id="1888998"/>
    <lineage>
        <taxon>Archaea</taxon>
        <taxon>Methanobacteriati</taxon>
        <taxon>Thermoplasmatota</taxon>
        <taxon>Thermoplasmata</taxon>
        <taxon>Candidatus Thermoprofundales</taxon>
    </lineage>
</organism>
<accession>A0A1J5TLR6</accession>